<keyword evidence="2" id="KW-1185">Reference proteome</keyword>
<dbReference type="Proteomes" id="UP001237780">
    <property type="component" value="Unassembled WGS sequence"/>
</dbReference>
<proteinExistence type="predicted"/>
<organism evidence="1 2">
    <name type="scientific">Phyllobacterium ifriqiyense</name>
    <dbReference type="NCBI Taxonomy" id="314238"/>
    <lineage>
        <taxon>Bacteria</taxon>
        <taxon>Pseudomonadati</taxon>
        <taxon>Pseudomonadota</taxon>
        <taxon>Alphaproteobacteria</taxon>
        <taxon>Hyphomicrobiales</taxon>
        <taxon>Phyllobacteriaceae</taxon>
        <taxon>Phyllobacterium</taxon>
    </lineage>
</organism>
<reference evidence="1 2" key="1">
    <citation type="submission" date="2023-07" db="EMBL/GenBank/DDBJ databases">
        <title>Comparative genomics of wheat-associated soil bacteria to identify genetic determinants of phenazine resistance.</title>
        <authorList>
            <person name="Mouncey N."/>
        </authorList>
    </citation>
    <scope>NUCLEOTIDE SEQUENCE [LARGE SCALE GENOMIC DNA]</scope>
    <source>
        <strain evidence="1 2">W4I11</strain>
    </source>
</reference>
<comment type="caution">
    <text evidence="1">The sequence shown here is derived from an EMBL/GenBank/DDBJ whole genome shotgun (WGS) entry which is preliminary data.</text>
</comment>
<evidence type="ECO:0008006" key="3">
    <source>
        <dbReference type="Google" id="ProtNLM"/>
    </source>
</evidence>
<name>A0ABU0SBF3_9HYPH</name>
<evidence type="ECO:0000313" key="2">
    <source>
        <dbReference type="Proteomes" id="UP001237780"/>
    </source>
</evidence>
<gene>
    <name evidence="1" type="ORF">QFZ34_003269</name>
</gene>
<sequence length="56" mass="6294">MDTPPLNAKTLVASQWLAIQPKPLNTTVVELRERFDLTPLEACLAIRHAQEIRRAG</sequence>
<evidence type="ECO:0000313" key="1">
    <source>
        <dbReference type="EMBL" id="MDQ0998087.1"/>
    </source>
</evidence>
<protein>
    <recommendedName>
        <fullName evidence="3">DUF3606 domain-containing protein</fullName>
    </recommendedName>
</protein>
<dbReference type="EMBL" id="JAUSZT010000003">
    <property type="protein sequence ID" value="MDQ0998087.1"/>
    <property type="molecule type" value="Genomic_DNA"/>
</dbReference>
<accession>A0ABU0SBF3</accession>